<dbReference type="PANTHER" id="PTHR34480:SF11">
    <property type="entry name" value="OS05G0173500 PROTEIN"/>
    <property type="match status" value="1"/>
</dbReference>
<feature type="compositionally biased region" description="Polar residues" evidence="1">
    <location>
        <begin position="18"/>
        <end position="27"/>
    </location>
</feature>
<feature type="compositionally biased region" description="Basic and acidic residues" evidence="1">
    <location>
        <begin position="1"/>
        <end position="12"/>
    </location>
</feature>
<reference evidence="2 3" key="2">
    <citation type="submission" date="2024-10" db="EMBL/GenBank/DDBJ databases">
        <authorList>
            <person name="Ryan C."/>
        </authorList>
    </citation>
    <scope>NUCLEOTIDE SEQUENCE [LARGE SCALE GENOMIC DNA]</scope>
</reference>
<dbReference type="AlphaFoldDB" id="A0ABC8X4H6"/>
<sequence length="417" mass="48557">MGKTIRPADERKLKNKNRTPSQVSGSEWQDVAGVGATSTWAGEKKAKILPADKTARDDAINDECQIEGFDWSADDLRIATDRCVKQLNHRLPDYDDEDFWALNDEDQLQELKIRLALHRIRAHEGERLKGLDKAEVAAMYPPSALEDQGYYKWCERNFDWYFDPEFCEHAGFEDYQRLVLRNNGEYEQWEYFRTTCNTLKGDQKYVQFWEKLSSETKGIENALSASSHLWDKLERLVFYQAVKIAADFNNIFTPLIYSGFTEYMWTIQFVNTRYKDLTCFYLEIWKRVAKQKMNVKEALKQVFDNGVPPSCNIEMQVELKSQHLVTPSPVTYNYETYLADIDEKVSEEKAQMLIRKAVEIFDPRRKTYYDYAKKKLDIAEKIGLIVPSSSHKKALRGRQARCHCIRLAGQGRPQAVA</sequence>
<protein>
    <submittedName>
        <fullName evidence="2">Uncharacterized protein</fullName>
    </submittedName>
</protein>
<evidence type="ECO:0000313" key="3">
    <source>
        <dbReference type="Proteomes" id="UP001497457"/>
    </source>
</evidence>
<gene>
    <name evidence="2" type="ORF">URODEC1_LOCUS19947</name>
</gene>
<dbReference type="EMBL" id="OZ075123">
    <property type="protein sequence ID" value="CAL4919659.1"/>
    <property type="molecule type" value="Genomic_DNA"/>
</dbReference>
<keyword evidence="3" id="KW-1185">Reference proteome</keyword>
<organism evidence="2 3">
    <name type="scientific">Urochloa decumbens</name>
    <dbReference type="NCBI Taxonomy" id="240449"/>
    <lineage>
        <taxon>Eukaryota</taxon>
        <taxon>Viridiplantae</taxon>
        <taxon>Streptophyta</taxon>
        <taxon>Embryophyta</taxon>
        <taxon>Tracheophyta</taxon>
        <taxon>Spermatophyta</taxon>
        <taxon>Magnoliopsida</taxon>
        <taxon>Liliopsida</taxon>
        <taxon>Poales</taxon>
        <taxon>Poaceae</taxon>
        <taxon>PACMAD clade</taxon>
        <taxon>Panicoideae</taxon>
        <taxon>Panicodae</taxon>
        <taxon>Paniceae</taxon>
        <taxon>Melinidinae</taxon>
        <taxon>Urochloa</taxon>
    </lineage>
</organism>
<name>A0ABC8X4H6_9POAL</name>
<dbReference type="Proteomes" id="UP001497457">
    <property type="component" value="Chromosome 13rd"/>
</dbReference>
<dbReference type="PANTHER" id="PTHR34480">
    <property type="entry name" value="OS01G0967800 PROTEIN-RELATED"/>
    <property type="match status" value="1"/>
</dbReference>
<evidence type="ECO:0000313" key="2">
    <source>
        <dbReference type="EMBL" id="CAL4919659.1"/>
    </source>
</evidence>
<feature type="region of interest" description="Disordered" evidence="1">
    <location>
        <begin position="1"/>
        <end position="36"/>
    </location>
</feature>
<reference evidence="3" key="1">
    <citation type="submission" date="2024-06" db="EMBL/GenBank/DDBJ databases">
        <authorList>
            <person name="Ryan C."/>
        </authorList>
    </citation>
    <scope>NUCLEOTIDE SEQUENCE [LARGE SCALE GENOMIC DNA]</scope>
</reference>
<evidence type="ECO:0000256" key="1">
    <source>
        <dbReference type="SAM" id="MobiDB-lite"/>
    </source>
</evidence>
<proteinExistence type="predicted"/>
<accession>A0ABC8X4H6</accession>